<gene>
    <name evidence="1" type="ORF">EV03_0580</name>
</gene>
<organism evidence="1 2">
    <name type="scientific">Prochlorococcus marinus str. PAC1</name>
    <dbReference type="NCBI Taxonomy" id="59924"/>
    <lineage>
        <taxon>Bacteria</taxon>
        <taxon>Bacillati</taxon>
        <taxon>Cyanobacteriota</taxon>
        <taxon>Cyanophyceae</taxon>
        <taxon>Synechococcales</taxon>
        <taxon>Prochlorococcaceae</taxon>
        <taxon>Prochlorococcus</taxon>
    </lineage>
</organism>
<dbReference type="Proteomes" id="UP000030392">
    <property type="component" value="Unassembled WGS sequence"/>
</dbReference>
<evidence type="ECO:0000313" key="1">
    <source>
        <dbReference type="EMBL" id="KGG21395.1"/>
    </source>
</evidence>
<accession>A0A0A2C912</accession>
<proteinExistence type="predicted"/>
<comment type="caution">
    <text evidence="1">The sequence shown here is derived from an EMBL/GenBank/DDBJ whole genome shotgun (WGS) entry which is preliminary data.</text>
</comment>
<protein>
    <submittedName>
        <fullName evidence="1">Uncharacterized protein</fullName>
    </submittedName>
</protein>
<sequence length="37" mass="3865">MVSALPLLMVGFLFSCYLTGRGKGDFGDKLITLGGSV</sequence>
<reference evidence="2" key="1">
    <citation type="journal article" date="2014" name="Sci. Data">
        <title>Genomes of diverse isolates of the marine cyanobacterium Prochlorococcus.</title>
        <authorList>
            <person name="Biller S."/>
            <person name="Berube P."/>
            <person name="Thompson J."/>
            <person name="Kelly L."/>
            <person name="Roggensack S."/>
            <person name="Awad L."/>
            <person name="Roache-Johnson K."/>
            <person name="Ding H."/>
            <person name="Giovannoni S.J."/>
            <person name="Moore L.R."/>
            <person name="Chisholm S.W."/>
        </authorList>
    </citation>
    <scope>NUCLEOTIDE SEQUENCE [LARGE SCALE GENOMIC DNA]</scope>
    <source>
        <strain evidence="2">PAC1</strain>
    </source>
</reference>
<name>A0A0A2C912_PROMR</name>
<evidence type="ECO:0000313" key="2">
    <source>
        <dbReference type="Proteomes" id="UP000030392"/>
    </source>
</evidence>
<dbReference type="AlphaFoldDB" id="A0A0A2C912"/>
<dbReference type="EMBL" id="JNAX01000006">
    <property type="protein sequence ID" value="KGG21395.1"/>
    <property type="molecule type" value="Genomic_DNA"/>
</dbReference>